<evidence type="ECO:0000256" key="2">
    <source>
        <dbReference type="SAM" id="MobiDB-lite"/>
    </source>
</evidence>
<sequence length="601" mass="67493">MLQTSMRVTLQEFDNEAAPELDIGPYCVRSFMDDIAQGAETSCDRDMLADGVHQVVVRNGFSEQESKRLQNRVNGTELLMRAAVRAGKTMDDPLAPDLVRRDYLLQDAYARTVWTPRSLVDEVLTEQGSDPHCKQIRKILAHQPVELTATEVKRIRRTYIIDKDGNICRYHAVCGSQYYVSLAMRSVVISILHDLYAHPGSNKLYGIVLKLYHLYWPKMVRDIRQATMSCECPDDVPKHWDVDADKAFAKLKAALIGLPGLAYPDFREPFQICCGASNQAIGGVLELFKGDHSDTVQARDEEHQCRCTLSTSIATARPYQGQQFESAHFRATLDALGISKSRTTIYHSAGDGLVERLNGTILSILRRHCCIPDWPTHLPALMFKREPPADFIPITSAYSSLVFDTETYGQYVARVRAYLDDEVDQAVTHAAARYTAFYDRKAKPTAFFPNARVFVRVHVPNNKLAPRWEGDWYIVDIIGSQDSVRVLRFKHAVTGELEVINVDHVRLDPVQPHQLSDGLLQRVDREAPDLPPLPAFNPEASPAHALHPQRTMPPRSMPDEEEFSNGVPGNPPVPARSVVRPPNGPSAPPVPSRSRTRPIFM</sequence>
<keyword evidence="1" id="KW-0511">Multifunctional enzyme</keyword>
<dbReference type="PANTHER" id="PTHR37984:SF5">
    <property type="entry name" value="PROTEIN NYNRIN-LIKE"/>
    <property type="match status" value="1"/>
</dbReference>
<dbReference type="SUPFAM" id="SSF56672">
    <property type="entry name" value="DNA/RNA polymerases"/>
    <property type="match status" value="1"/>
</dbReference>
<dbReference type="GO" id="GO:0003676">
    <property type="term" value="F:nucleic acid binding"/>
    <property type="evidence" value="ECO:0007669"/>
    <property type="project" value="InterPro"/>
</dbReference>
<evidence type="ECO:0000256" key="1">
    <source>
        <dbReference type="ARBA" id="ARBA00023268"/>
    </source>
</evidence>
<dbReference type="SUPFAM" id="SSF53098">
    <property type="entry name" value="Ribonuclease H-like"/>
    <property type="match status" value="1"/>
</dbReference>
<dbReference type="Gene3D" id="3.30.420.10">
    <property type="entry name" value="Ribonuclease H-like superfamily/Ribonuclease H"/>
    <property type="match status" value="1"/>
</dbReference>
<gene>
    <name evidence="5" type="ORF">Pmar_PMAR012097</name>
</gene>
<dbReference type="Gene3D" id="1.10.340.70">
    <property type="match status" value="1"/>
</dbReference>
<dbReference type="GO" id="GO:0003824">
    <property type="term" value="F:catalytic activity"/>
    <property type="evidence" value="ECO:0007669"/>
    <property type="project" value="UniProtKB-KW"/>
</dbReference>
<dbReference type="InParanoid" id="C5LXV8"/>
<dbReference type="AlphaFoldDB" id="C5LXV8"/>
<feature type="region of interest" description="Disordered" evidence="2">
    <location>
        <begin position="526"/>
        <end position="601"/>
    </location>
</feature>
<dbReference type="GeneID" id="9040908"/>
<keyword evidence="6" id="KW-1185">Reference proteome</keyword>
<dbReference type="InterPro" id="IPR036397">
    <property type="entry name" value="RNaseH_sf"/>
</dbReference>
<dbReference type="EMBL" id="GG686751">
    <property type="protein sequence ID" value="EEQ98433.1"/>
    <property type="molecule type" value="Genomic_DNA"/>
</dbReference>
<feature type="domain" description="Integrase zinc-binding" evidence="4">
    <location>
        <begin position="183"/>
        <end position="231"/>
    </location>
</feature>
<reference evidence="5 6" key="1">
    <citation type="submission" date="2008-07" db="EMBL/GenBank/DDBJ databases">
        <authorList>
            <person name="El-Sayed N."/>
            <person name="Caler E."/>
            <person name="Inman J."/>
            <person name="Amedeo P."/>
            <person name="Hass B."/>
            <person name="Wortman J."/>
        </authorList>
    </citation>
    <scope>NUCLEOTIDE SEQUENCE [LARGE SCALE GENOMIC DNA]</scope>
    <source>
        <strain evidence="6">ATCC 50983 / TXsc</strain>
    </source>
</reference>
<dbReference type="InterPro" id="IPR041577">
    <property type="entry name" value="RT_RNaseH_2"/>
</dbReference>
<dbReference type="InterPro" id="IPR012337">
    <property type="entry name" value="RNaseH-like_sf"/>
</dbReference>
<dbReference type="Proteomes" id="UP000007800">
    <property type="component" value="Unassembled WGS sequence"/>
</dbReference>
<dbReference type="InterPro" id="IPR043502">
    <property type="entry name" value="DNA/RNA_pol_sf"/>
</dbReference>
<proteinExistence type="predicted"/>
<accession>C5LXV8</accession>
<dbReference type="InterPro" id="IPR050951">
    <property type="entry name" value="Retrovirus_Pol_polyprotein"/>
</dbReference>
<protein>
    <submittedName>
        <fullName evidence="5">Retrovirus polyprotein, putative</fullName>
    </submittedName>
</protein>
<evidence type="ECO:0000313" key="6">
    <source>
        <dbReference type="Proteomes" id="UP000007800"/>
    </source>
</evidence>
<name>C5LXV8_PERM5</name>
<dbReference type="RefSeq" id="XP_002765716.1">
    <property type="nucleotide sequence ID" value="XM_002765670.1"/>
</dbReference>
<dbReference type="Pfam" id="PF17921">
    <property type="entry name" value="Integrase_H2C2"/>
    <property type="match status" value="1"/>
</dbReference>
<evidence type="ECO:0000259" key="4">
    <source>
        <dbReference type="Pfam" id="PF17921"/>
    </source>
</evidence>
<dbReference type="Pfam" id="PF17919">
    <property type="entry name" value="RT_RNaseH_2"/>
    <property type="match status" value="1"/>
</dbReference>
<dbReference type="PANTHER" id="PTHR37984">
    <property type="entry name" value="PROTEIN CBG26694"/>
    <property type="match status" value="1"/>
</dbReference>
<evidence type="ECO:0000313" key="5">
    <source>
        <dbReference type="EMBL" id="EEQ98433.1"/>
    </source>
</evidence>
<dbReference type="OrthoDB" id="775972at2759"/>
<feature type="compositionally biased region" description="Pro residues" evidence="2">
    <location>
        <begin position="582"/>
        <end position="591"/>
    </location>
</feature>
<dbReference type="InterPro" id="IPR041588">
    <property type="entry name" value="Integrase_H2C2"/>
</dbReference>
<organism evidence="6">
    <name type="scientific">Perkinsus marinus (strain ATCC 50983 / TXsc)</name>
    <dbReference type="NCBI Taxonomy" id="423536"/>
    <lineage>
        <taxon>Eukaryota</taxon>
        <taxon>Sar</taxon>
        <taxon>Alveolata</taxon>
        <taxon>Perkinsozoa</taxon>
        <taxon>Perkinsea</taxon>
        <taxon>Perkinsida</taxon>
        <taxon>Perkinsidae</taxon>
        <taxon>Perkinsus</taxon>
    </lineage>
</organism>
<evidence type="ECO:0000259" key="3">
    <source>
        <dbReference type="Pfam" id="PF17919"/>
    </source>
</evidence>
<feature type="domain" description="Reverse transcriptase/retrotransposon-derived protein RNase H-like" evidence="3">
    <location>
        <begin position="240"/>
        <end position="290"/>
    </location>
</feature>